<feature type="signal peptide" evidence="1">
    <location>
        <begin position="1"/>
        <end position="16"/>
    </location>
</feature>
<evidence type="ECO:0000256" key="1">
    <source>
        <dbReference type="SAM" id="SignalP"/>
    </source>
</evidence>
<organism evidence="2 3">
    <name type="scientific">Haemonchus contortus</name>
    <name type="common">Barber pole worm</name>
    <dbReference type="NCBI Taxonomy" id="6289"/>
    <lineage>
        <taxon>Eukaryota</taxon>
        <taxon>Metazoa</taxon>
        <taxon>Ecdysozoa</taxon>
        <taxon>Nematoda</taxon>
        <taxon>Chromadorea</taxon>
        <taxon>Rhabditida</taxon>
        <taxon>Rhabditina</taxon>
        <taxon>Rhabditomorpha</taxon>
        <taxon>Strongyloidea</taxon>
        <taxon>Trichostrongylidae</taxon>
        <taxon>Haemonchus</taxon>
    </lineage>
</organism>
<accession>A0A7I4Z8K0</accession>
<evidence type="ECO:0000313" key="2">
    <source>
        <dbReference type="Proteomes" id="UP000025227"/>
    </source>
</evidence>
<protein>
    <submittedName>
        <fullName evidence="3">Secreted protein</fullName>
    </submittedName>
</protein>
<dbReference type="Proteomes" id="UP000025227">
    <property type="component" value="Unplaced"/>
</dbReference>
<feature type="chain" id="PRO_5029750506" evidence="1">
    <location>
        <begin position="17"/>
        <end position="105"/>
    </location>
</feature>
<dbReference type="AlphaFoldDB" id="A0A7I4Z8K0"/>
<proteinExistence type="predicted"/>
<keyword evidence="1" id="KW-0732">Signal</keyword>
<reference evidence="3" key="1">
    <citation type="submission" date="2020-12" db="UniProtKB">
        <authorList>
            <consortium name="WormBaseParasite"/>
        </authorList>
    </citation>
    <scope>IDENTIFICATION</scope>
    <source>
        <strain evidence="3">MHco3</strain>
    </source>
</reference>
<keyword evidence="2" id="KW-1185">Reference proteome</keyword>
<evidence type="ECO:0000313" key="3">
    <source>
        <dbReference type="WBParaSite" id="HCON_00191570-00001"/>
    </source>
</evidence>
<sequence length="105" mass="11143">MYFVGVLFAITTAVNAFPQWDSDYPYTVVDPTTPAPAPEGQALVKLDGQLVPIYGPGGVPLNLTPPSGTTYPVFPALICSVIWEGPIDETDPLPAAVRENLPNGM</sequence>
<dbReference type="WBParaSite" id="HCON_00191570-00001">
    <property type="protein sequence ID" value="HCON_00191570-00001"/>
    <property type="gene ID" value="HCON_00191570"/>
</dbReference>
<name>A0A7I4Z8K0_HAECO</name>